<dbReference type="FunFam" id="3.40.50.1390:FF:000001">
    <property type="entry name" value="DNA recombinase"/>
    <property type="match status" value="1"/>
</dbReference>
<evidence type="ECO:0000256" key="6">
    <source>
        <dbReference type="PROSITE-ProRule" id="PRU10137"/>
    </source>
</evidence>
<dbReference type="RefSeq" id="WP_100350836.1">
    <property type="nucleotide sequence ID" value="NZ_PGTZ01000011.1"/>
</dbReference>
<dbReference type="InterPro" id="IPR006118">
    <property type="entry name" value="Recombinase_CS"/>
</dbReference>
<evidence type="ECO:0000256" key="2">
    <source>
        <dbReference type="ARBA" id="ARBA00022908"/>
    </source>
</evidence>
<name>A0A2M8W3M2_9MICO</name>
<dbReference type="InterPro" id="IPR050639">
    <property type="entry name" value="SSR_resolvase"/>
</dbReference>
<sequence>MSHVFGYARVSTTGQSLDVQVDALVAAGVDARWIARETGSGRRDDRPELVRILGQVQAGDTLVVVRLDRLGRSAAHLAALVRDLDDRGVTLRSLTESLDTSTSSGRFVVHVLGAMAQMEADLIRERTLDGLAAARARGRVGGRPTVMTPDRLAAARSSLDAGQPVALVARALGVSESTIRRHSSAS</sequence>
<organism evidence="8 9">
    <name type="scientific">Luteimicrobium subarcticum</name>
    <dbReference type="NCBI Taxonomy" id="620910"/>
    <lineage>
        <taxon>Bacteria</taxon>
        <taxon>Bacillati</taxon>
        <taxon>Actinomycetota</taxon>
        <taxon>Actinomycetes</taxon>
        <taxon>Micrococcales</taxon>
        <taxon>Luteimicrobium</taxon>
    </lineage>
</organism>
<evidence type="ECO:0000256" key="1">
    <source>
        <dbReference type="ARBA" id="ARBA00009913"/>
    </source>
</evidence>
<dbReference type="AlphaFoldDB" id="A0A2M8W3M2"/>
<dbReference type="PROSITE" id="PS51736">
    <property type="entry name" value="RECOMBINASES_3"/>
    <property type="match status" value="1"/>
</dbReference>
<keyword evidence="3" id="KW-0238">DNA-binding</keyword>
<feature type="active site" description="O-(5'-phospho-DNA)-serine intermediate" evidence="5 6">
    <location>
        <position position="11"/>
    </location>
</feature>
<dbReference type="GO" id="GO:0000150">
    <property type="term" value="F:DNA strand exchange activity"/>
    <property type="evidence" value="ECO:0007669"/>
    <property type="project" value="InterPro"/>
</dbReference>
<dbReference type="InterPro" id="IPR036162">
    <property type="entry name" value="Resolvase-like_N_sf"/>
</dbReference>
<evidence type="ECO:0000256" key="4">
    <source>
        <dbReference type="ARBA" id="ARBA00023172"/>
    </source>
</evidence>
<proteinExistence type="inferred from homology"/>
<dbReference type="PANTHER" id="PTHR30461">
    <property type="entry name" value="DNA-INVERTASE FROM LAMBDOID PROPHAGE"/>
    <property type="match status" value="1"/>
</dbReference>
<dbReference type="PROSITE" id="PS00397">
    <property type="entry name" value="RECOMBINASES_1"/>
    <property type="match status" value="1"/>
</dbReference>
<dbReference type="SMART" id="SM00857">
    <property type="entry name" value="Resolvase"/>
    <property type="match status" value="1"/>
</dbReference>
<accession>A0A2M8W3M2</accession>
<dbReference type="CDD" id="cd00569">
    <property type="entry name" value="HTH_Hin_like"/>
    <property type="match status" value="1"/>
</dbReference>
<reference evidence="8 9" key="1">
    <citation type="submission" date="2017-11" db="EMBL/GenBank/DDBJ databases">
        <title>Genomic Encyclopedia of Archaeal and Bacterial Type Strains, Phase II (KMG-II): From Individual Species to Whole Genera.</title>
        <authorList>
            <person name="Goeker M."/>
        </authorList>
    </citation>
    <scope>NUCLEOTIDE SEQUENCE [LARGE SCALE GENOMIC DNA]</scope>
    <source>
        <strain evidence="8 9">DSM 22413</strain>
    </source>
</reference>
<evidence type="ECO:0000313" key="8">
    <source>
        <dbReference type="EMBL" id="PJI85531.1"/>
    </source>
</evidence>
<evidence type="ECO:0000313" key="9">
    <source>
        <dbReference type="Proteomes" id="UP000231586"/>
    </source>
</evidence>
<dbReference type="GO" id="GO:0015074">
    <property type="term" value="P:DNA integration"/>
    <property type="evidence" value="ECO:0007669"/>
    <property type="project" value="UniProtKB-KW"/>
</dbReference>
<dbReference type="PANTHER" id="PTHR30461:SF2">
    <property type="entry name" value="SERINE RECOMBINASE PINE-RELATED"/>
    <property type="match status" value="1"/>
</dbReference>
<keyword evidence="4" id="KW-0233">DNA recombination</keyword>
<comment type="caution">
    <text evidence="8">The sequence shown here is derived from an EMBL/GenBank/DDBJ whole genome shotgun (WGS) entry which is preliminary data.</text>
</comment>
<dbReference type="InterPro" id="IPR006119">
    <property type="entry name" value="Resolv_N"/>
</dbReference>
<dbReference type="EMBL" id="PGTZ01000011">
    <property type="protein sequence ID" value="PJI85531.1"/>
    <property type="molecule type" value="Genomic_DNA"/>
</dbReference>
<dbReference type="SUPFAM" id="SSF46689">
    <property type="entry name" value="Homeodomain-like"/>
    <property type="match status" value="1"/>
</dbReference>
<dbReference type="OrthoDB" id="128993at2"/>
<evidence type="ECO:0000256" key="5">
    <source>
        <dbReference type="PIRSR" id="PIRSR606118-50"/>
    </source>
</evidence>
<comment type="similarity">
    <text evidence="1">Belongs to the site-specific recombinase resolvase family.</text>
</comment>
<feature type="domain" description="Resolvase/invertase-type recombinase catalytic" evidence="7">
    <location>
        <begin position="3"/>
        <end position="138"/>
    </location>
</feature>
<dbReference type="GO" id="GO:0003677">
    <property type="term" value="F:DNA binding"/>
    <property type="evidence" value="ECO:0007669"/>
    <property type="project" value="UniProtKB-KW"/>
</dbReference>
<dbReference type="Proteomes" id="UP000231586">
    <property type="component" value="Unassembled WGS sequence"/>
</dbReference>
<dbReference type="CDD" id="cd03768">
    <property type="entry name" value="SR_ResInv"/>
    <property type="match status" value="1"/>
</dbReference>
<gene>
    <name evidence="8" type="ORF">CLV34_2711</name>
</gene>
<dbReference type="InterPro" id="IPR009057">
    <property type="entry name" value="Homeodomain-like_sf"/>
</dbReference>
<dbReference type="Gene3D" id="1.10.10.60">
    <property type="entry name" value="Homeodomain-like"/>
    <property type="match status" value="1"/>
</dbReference>
<evidence type="ECO:0000256" key="3">
    <source>
        <dbReference type="ARBA" id="ARBA00023125"/>
    </source>
</evidence>
<dbReference type="SUPFAM" id="SSF53041">
    <property type="entry name" value="Resolvase-like"/>
    <property type="match status" value="1"/>
</dbReference>
<keyword evidence="2" id="KW-0229">DNA integration</keyword>
<protein>
    <submittedName>
        <fullName evidence="8">DNA invertase Pin-like site-specific DNA recombinase</fullName>
    </submittedName>
</protein>
<dbReference type="PROSITE" id="PS00398">
    <property type="entry name" value="RECOMBINASES_2"/>
    <property type="match status" value="1"/>
</dbReference>
<evidence type="ECO:0000259" key="7">
    <source>
        <dbReference type="PROSITE" id="PS51736"/>
    </source>
</evidence>
<dbReference type="Pfam" id="PF00239">
    <property type="entry name" value="Resolvase"/>
    <property type="match status" value="1"/>
</dbReference>
<keyword evidence="9" id="KW-1185">Reference proteome</keyword>
<dbReference type="Gene3D" id="3.40.50.1390">
    <property type="entry name" value="Resolvase, N-terminal catalytic domain"/>
    <property type="match status" value="1"/>
</dbReference>